<dbReference type="InterPro" id="IPR050879">
    <property type="entry name" value="Acyltransferase_3"/>
</dbReference>
<feature type="transmembrane region" description="Helical" evidence="9">
    <location>
        <begin position="274"/>
        <end position="297"/>
    </location>
</feature>
<dbReference type="PANTHER" id="PTHR23028:SF53">
    <property type="entry name" value="ACYL_TRANSF_3 DOMAIN-CONTAINING PROTEIN"/>
    <property type="match status" value="1"/>
</dbReference>
<feature type="transmembrane region" description="Helical" evidence="9">
    <location>
        <begin position="188"/>
        <end position="205"/>
    </location>
</feature>
<evidence type="ECO:0000256" key="8">
    <source>
        <dbReference type="SAM" id="Coils"/>
    </source>
</evidence>
<feature type="transmembrane region" description="Helical" evidence="9">
    <location>
        <begin position="414"/>
        <end position="436"/>
    </location>
</feature>
<keyword evidence="4 9" id="KW-0812">Transmembrane</keyword>
<keyword evidence="8" id="KW-0175">Coiled coil</keyword>
<organism evidence="11 12">
    <name type="scientific">Parvimonas parva</name>
    <dbReference type="NCBI Taxonomy" id="2769485"/>
    <lineage>
        <taxon>Bacteria</taxon>
        <taxon>Bacillati</taxon>
        <taxon>Bacillota</taxon>
        <taxon>Tissierellia</taxon>
        <taxon>Tissierellales</taxon>
        <taxon>Peptoniphilaceae</taxon>
        <taxon>Parvimonas</taxon>
    </lineage>
</organism>
<evidence type="ECO:0000256" key="9">
    <source>
        <dbReference type="SAM" id="Phobius"/>
    </source>
</evidence>
<feature type="transmembrane region" description="Helical" evidence="9">
    <location>
        <begin position="117"/>
        <end position="138"/>
    </location>
</feature>
<dbReference type="GO" id="GO:0016746">
    <property type="term" value="F:acyltransferase activity"/>
    <property type="evidence" value="ECO:0007669"/>
    <property type="project" value="UniProtKB-KW"/>
</dbReference>
<gene>
    <name evidence="11" type="ORF">IBJ83_02830</name>
</gene>
<dbReference type="InterPro" id="IPR002656">
    <property type="entry name" value="Acyl_transf_3_dom"/>
</dbReference>
<feature type="transmembrane region" description="Helical" evidence="9">
    <location>
        <begin position="346"/>
        <end position="364"/>
    </location>
</feature>
<dbReference type="RefSeq" id="WP_201275234.1">
    <property type="nucleotide sequence ID" value="NZ_JACVDA010000006.1"/>
</dbReference>
<evidence type="ECO:0000313" key="12">
    <source>
        <dbReference type="Proteomes" id="UP000823123"/>
    </source>
</evidence>
<feature type="transmembrane region" description="Helical" evidence="9">
    <location>
        <begin position="303"/>
        <end position="325"/>
    </location>
</feature>
<feature type="transmembrane region" description="Helical" evidence="9">
    <location>
        <begin position="212"/>
        <end position="231"/>
    </location>
</feature>
<proteinExistence type="predicted"/>
<evidence type="ECO:0000256" key="6">
    <source>
        <dbReference type="ARBA" id="ARBA00023136"/>
    </source>
</evidence>
<sequence>MKNFNIDNNKKNFTKKRNLQNGEIKKTNLKNDKNLSNNKEENLIQNTNYIKSFDGLRAIAVILVMLYHIIPHKIAGGYLGVVIFLVLSGYLVTDNFLKEMDEHIHLNILNFWKKRIIKLYTPLLPMLSIVSLLVLCFFNDMLNGYVGNLFSSLFGINNIYQIIHGLSYFESHGNPNPFTHLWSLGLEVQFYLIWPILISILYGTLKLKRKNIAIITFILSILSALTMYLLYSPNTDVSRIYYGIDTRAFSFLIGSLFGCLYPRKKVQNLEFSKVRNIGINIFSVMLFSFIIYISIILDAKLDIVYKFGMYFYSLLIGLFLVFILLKDNIMNKLLSLTPFTVVGRRSYSLYLWQYPITIFIGDFLKWSKISVIYLVFIEFIFSIIFAEISYRVFEGKKNYLRYINKKCEEDITNKNLFASVGILAIFIIFSTSILSLSQKSNDIDELKNKLENIQKNNEEKENYLEIPDKKVAREIAKDKEENKVDISKESITFIGDSVMLSSADKMKEEFKNSVIDAKVSRQAWDLPKVLEDLNKKNNIKDIVVIHLGTNYKIDKEKFKEYLKSLEKRQIFLINCVVPEPWEEQVNITIKEISDEMENVKMIDWYSVAKNKKEIFYKDATHPNEKGAKEYTELLKTELSKHIKKGA</sequence>
<dbReference type="Proteomes" id="UP000823123">
    <property type="component" value="Unassembled WGS sequence"/>
</dbReference>
<keyword evidence="3" id="KW-0808">Transferase</keyword>
<accession>A0ABS1C834</accession>
<evidence type="ECO:0000256" key="1">
    <source>
        <dbReference type="ARBA" id="ARBA00004651"/>
    </source>
</evidence>
<feature type="transmembrane region" description="Helical" evidence="9">
    <location>
        <begin position="76"/>
        <end position="97"/>
    </location>
</feature>
<keyword evidence="2" id="KW-1003">Cell membrane</keyword>
<reference evidence="11 12" key="1">
    <citation type="submission" date="2020-09" db="EMBL/GenBank/DDBJ databases">
        <title>Parvimonas S3374 sp. nov.</title>
        <authorList>
            <person name="Buhl M."/>
        </authorList>
    </citation>
    <scope>NUCLEOTIDE SEQUENCE [LARGE SCALE GENOMIC DNA]</scope>
    <source>
        <strain evidence="11 12">S3374</strain>
    </source>
</reference>
<feature type="transmembrane region" description="Helical" evidence="9">
    <location>
        <begin position="243"/>
        <end position="262"/>
    </location>
</feature>
<feature type="domain" description="Acyltransferase 3" evidence="10">
    <location>
        <begin position="51"/>
        <end position="385"/>
    </location>
</feature>
<evidence type="ECO:0000256" key="2">
    <source>
        <dbReference type="ARBA" id="ARBA00022475"/>
    </source>
</evidence>
<keyword evidence="5 9" id="KW-1133">Transmembrane helix</keyword>
<comment type="subcellular location">
    <subcellularLocation>
        <location evidence="1">Cell membrane</location>
        <topology evidence="1">Multi-pass membrane protein</topology>
    </subcellularLocation>
</comment>
<name>A0ABS1C834_9FIRM</name>
<dbReference type="Pfam" id="PF01757">
    <property type="entry name" value="Acyl_transf_3"/>
    <property type="match status" value="1"/>
</dbReference>
<dbReference type="InterPro" id="IPR036514">
    <property type="entry name" value="SGNH_hydro_sf"/>
</dbReference>
<comment type="caution">
    <text evidence="11">The sequence shown here is derived from an EMBL/GenBank/DDBJ whole genome shotgun (WGS) entry which is preliminary data.</text>
</comment>
<evidence type="ECO:0000259" key="10">
    <source>
        <dbReference type="Pfam" id="PF01757"/>
    </source>
</evidence>
<evidence type="ECO:0000313" key="11">
    <source>
        <dbReference type="EMBL" id="MBK1468250.1"/>
    </source>
</evidence>
<keyword evidence="7 11" id="KW-0012">Acyltransferase</keyword>
<feature type="coiled-coil region" evidence="8">
    <location>
        <begin position="436"/>
        <end position="466"/>
    </location>
</feature>
<dbReference type="Gene3D" id="3.40.50.1110">
    <property type="entry name" value="SGNH hydrolase"/>
    <property type="match status" value="1"/>
</dbReference>
<evidence type="ECO:0000256" key="4">
    <source>
        <dbReference type="ARBA" id="ARBA00022692"/>
    </source>
</evidence>
<dbReference type="PANTHER" id="PTHR23028">
    <property type="entry name" value="ACETYLTRANSFERASE"/>
    <property type="match status" value="1"/>
</dbReference>
<feature type="transmembrane region" description="Helical" evidence="9">
    <location>
        <begin position="370"/>
        <end position="393"/>
    </location>
</feature>
<dbReference type="EMBL" id="JACVDA010000006">
    <property type="protein sequence ID" value="MBK1468250.1"/>
    <property type="molecule type" value="Genomic_DNA"/>
</dbReference>
<evidence type="ECO:0000256" key="7">
    <source>
        <dbReference type="ARBA" id="ARBA00023315"/>
    </source>
</evidence>
<keyword evidence="12" id="KW-1185">Reference proteome</keyword>
<evidence type="ECO:0000256" key="5">
    <source>
        <dbReference type="ARBA" id="ARBA00022989"/>
    </source>
</evidence>
<keyword evidence="6 9" id="KW-0472">Membrane</keyword>
<dbReference type="SUPFAM" id="SSF52266">
    <property type="entry name" value="SGNH hydrolase"/>
    <property type="match status" value="1"/>
</dbReference>
<evidence type="ECO:0000256" key="3">
    <source>
        <dbReference type="ARBA" id="ARBA00022679"/>
    </source>
</evidence>
<protein>
    <submittedName>
        <fullName evidence="11">Acyltransferase</fullName>
    </submittedName>
</protein>